<reference evidence="2 3" key="1">
    <citation type="submission" date="2022-11" db="EMBL/GenBank/DDBJ databases">
        <title>Whole genome sequence of Eschrichtius robustus ER-17-0199.</title>
        <authorList>
            <person name="Bruniche-Olsen A."/>
            <person name="Black A.N."/>
            <person name="Fields C.J."/>
            <person name="Walden K."/>
            <person name="Dewoody J.A."/>
        </authorList>
    </citation>
    <scope>NUCLEOTIDE SEQUENCE [LARGE SCALE GENOMIC DNA]</scope>
    <source>
        <strain evidence="2">ER-17-0199</strain>
        <tissue evidence="2">Blubber</tissue>
    </source>
</reference>
<comment type="caution">
    <text evidence="2">The sequence shown here is derived from an EMBL/GenBank/DDBJ whole genome shotgun (WGS) entry which is preliminary data.</text>
</comment>
<dbReference type="FunFam" id="3.10.20.90:FF:000040">
    <property type="entry name" value="FERM, RhoGEF and pleckstrin domain-containing protein"/>
    <property type="match status" value="1"/>
</dbReference>
<dbReference type="EMBL" id="JAIQCJ010002141">
    <property type="protein sequence ID" value="KAJ8781700.1"/>
    <property type="molecule type" value="Genomic_DNA"/>
</dbReference>
<keyword evidence="3" id="KW-1185">Reference proteome</keyword>
<protein>
    <recommendedName>
        <fullName evidence="1">FERM N-terminal domain-containing protein</fullName>
    </recommendedName>
</protein>
<accession>A0AB34GSQ8</accession>
<dbReference type="SUPFAM" id="SSF54236">
    <property type="entry name" value="Ubiquitin-like"/>
    <property type="match status" value="1"/>
</dbReference>
<dbReference type="GO" id="GO:0005085">
    <property type="term" value="F:guanyl-nucleotide exchange factor activity"/>
    <property type="evidence" value="ECO:0007669"/>
    <property type="project" value="TreeGrafter"/>
</dbReference>
<sequence length="252" mass="29822">MCRQRPRLVPGVPWGSVHTGFVTSPENPFRPKCDGQVLLTQVWKRLNLIECDYFGLEFQNAQSCWIWLEPMKPIVRQVRRPKNTVLRLAVKFFPPDPGQLQEEYTRVVEVTEQPPDHAWVRTWILRVVEVTEQPPDHAWVRTWILRVVEVTEQPPDHAWVRTWILRVVEVTEQPPDHAWVRTWILRVVEVTEQPPDHAWVRTWILRVVEVTEQPPDHAWVRTWILRVVDPLLRRSLPTASVSQSHRLGREDT</sequence>
<dbReference type="Gene3D" id="3.10.20.90">
    <property type="entry name" value="Phosphatidylinositol 3-kinase Catalytic Subunit, Chain A, domain 1"/>
    <property type="match status" value="1"/>
</dbReference>
<evidence type="ECO:0000259" key="1">
    <source>
        <dbReference type="Pfam" id="PF09379"/>
    </source>
</evidence>
<dbReference type="PANTHER" id="PTHR45858:SF4">
    <property type="entry name" value="FERM, ARHGEF AND PLECKSTRIN DOMAIN-CONTAINING PROTEIN 2"/>
    <property type="match status" value="1"/>
</dbReference>
<name>A0AB34GSQ8_ESCRO</name>
<dbReference type="PROSITE" id="PS00660">
    <property type="entry name" value="FERM_1"/>
    <property type="match status" value="1"/>
</dbReference>
<evidence type="ECO:0000313" key="2">
    <source>
        <dbReference type="EMBL" id="KAJ8781700.1"/>
    </source>
</evidence>
<evidence type="ECO:0000313" key="3">
    <source>
        <dbReference type="Proteomes" id="UP001159641"/>
    </source>
</evidence>
<dbReference type="Proteomes" id="UP001159641">
    <property type="component" value="Unassembled WGS sequence"/>
</dbReference>
<proteinExistence type="predicted"/>
<organism evidence="2 3">
    <name type="scientific">Eschrichtius robustus</name>
    <name type="common">California gray whale</name>
    <name type="synonym">Eschrichtius gibbosus</name>
    <dbReference type="NCBI Taxonomy" id="9764"/>
    <lineage>
        <taxon>Eukaryota</taxon>
        <taxon>Metazoa</taxon>
        <taxon>Chordata</taxon>
        <taxon>Craniata</taxon>
        <taxon>Vertebrata</taxon>
        <taxon>Euteleostomi</taxon>
        <taxon>Mammalia</taxon>
        <taxon>Eutheria</taxon>
        <taxon>Laurasiatheria</taxon>
        <taxon>Artiodactyla</taxon>
        <taxon>Whippomorpha</taxon>
        <taxon>Cetacea</taxon>
        <taxon>Mysticeti</taxon>
        <taxon>Eschrichtiidae</taxon>
        <taxon>Eschrichtius</taxon>
    </lineage>
</organism>
<feature type="domain" description="FERM N-terminal" evidence="1">
    <location>
        <begin position="30"/>
        <end position="79"/>
    </location>
</feature>
<dbReference type="PANTHER" id="PTHR45858">
    <property type="entry name" value="FERM DOMAIN CONTAINING PROTEIN"/>
    <property type="match status" value="1"/>
</dbReference>
<dbReference type="InterPro" id="IPR051835">
    <property type="entry name" value="RAC1-GEF"/>
</dbReference>
<dbReference type="InterPro" id="IPR018979">
    <property type="entry name" value="FERM_N"/>
</dbReference>
<gene>
    <name evidence="2" type="ORF">J1605_010958</name>
</gene>
<dbReference type="Pfam" id="PF09379">
    <property type="entry name" value="FERM_N"/>
    <property type="match status" value="1"/>
</dbReference>
<dbReference type="InterPro" id="IPR019747">
    <property type="entry name" value="FERM_CS"/>
</dbReference>
<dbReference type="AlphaFoldDB" id="A0AB34GSQ8"/>
<dbReference type="InterPro" id="IPR029071">
    <property type="entry name" value="Ubiquitin-like_domsf"/>
</dbReference>